<dbReference type="InterPro" id="IPR001789">
    <property type="entry name" value="Sig_transdc_resp-reg_receiver"/>
</dbReference>
<dbReference type="RefSeq" id="WP_128384973.1">
    <property type="nucleotide sequence ID" value="NZ_CP035033.1"/>
</dbReference>
<dbReference type="SUPFAM" id="SSF52172">
    <property type="entry name" value="CheY-like"/>
    <property type="match status" value="1"/>
</dbReference>
<dbReference type="CDD" id="cd17535">
    <property type="entry name" value="REC_NarL-like"/>
    <property type="match status" value="1"/>
</dbReference>
<evidence type="ECO:0000256" key="3">
    <source>
        <dbReference type="PROSITE-ProRule" id="PRU00169"/>
    </source>
</evidence>
<dbReference type="InterPro" id="IPR016032">
    <property type="entry name" value="Sig_transdc_resp-reg_C-effctor"/>
</dbReference>
<dbReference type="SUPFAM" id="SSF46894">
    <property type="entry name" value="C-terminal effector domain of the bipartite response regulators"/>
    <property type="match status" value="1"/>
</dbReference>
<dbReference type="KEGG" id="htr:EPV75_07500"/>
<sequence>MAKAKPKVLLAEDHDLVRAGFKSILDSDGTVKVVAEAQDGESTLALIDEKQPDILIIDLSMPKLSGMAVITHLKKKKYDTKVIVLTAAEAPNVWKEVLDLGVEGIALKSVSKEELIGGIKNVIAGEGFVHSDIQPGLEEYKAELAAQQTDDVELDDKPKRPKKLSVREKQVIKLVAEGYKTKDIAEMLEISDRTVSKHRENIMTKLGMTASAELVNYASHIGLLKVGLNEIH</sequence>
<evidence type="ECO:0000313" key="6">
    <source>
        <dbReference type="EMBL" id="QAB15520.1"/>
    </source>
</evidence>
<feature type="domain" description="HTH luxR-type" evidence="4">
    <location>
        <begin position="157"/>
        <end position="222"/>
    </location>
</feature>
<dbReference type="InterPro" id="IPR039420">
    <property type="entry name" value="WalR-like"/>
</dbReference>
<feature type="modified residue" description="4-aspartylphosphate" evidence="3">
    <location>
        <position position="58"/>
    </location>
</feature>
<gene>
    <name evidence="6" type="ORF">EPV75_07500</name>
</gene>
<dbReference type="Pfam" id="PF00072">
    <property type="entry name" value="Response_reg"/>
    <property type="match status" value="1"/>
</dbReference>
<evidence type="ECO:0000256" key="1">
    <source>
        <dbReference type="ARBA" id="ARBA00022553"/>
    </source>
</evidence>
<dbReference type="PRINTS" id="PR00038">
    <property type="entry name" value="HTHLUXR"/>
</dbReference>
<dbReference type="InterPro" id="IPR011006">
    <property type="entry name" value="CheY-like_superfamily"/>
</dbReference>
<dbReference type="PANTHER" id="PTHR43214:SF17">
    <property type="entry name" value="TRANSCRIPTIONAL REGULATORY PROTEIN RCSB"/>
    <property type="match status" value="1"/>
</dbReference>
<dbReference type="Proteomes" id="UP000285478">
    <property type="component" value="Chromosome"/>
</dbReference>
<dbReference type="GO" id="GO:0006355">
    <property type="term" value="P:regulation of DNA-templated transcription"/>
    <property type="evidence" value="ECO:0007669"/>
    <property type="project" value="InterPro"/>
</dbReference>
<dbReference type="Gene3D" id="3.40.50.2300">
    <property type="match status" value="1"/>
</dbReference>
<keyword evidence="2" id="KW-0238">DNA-binding</keyword>
<feature type="domain" description="Response regulatory" evidence="5">
    <location>
        <begin position="7"/>
        <end position="123"/>
    </location>
</feature>
<dbReference type="SMART" id="SM00448">
    <property type="entry name" value="REC"/>
    <property type="match status" value="1"/>
</dbReference>
<accession>A0A410H3X5</accession>
<keyword evidence="7" id="KW-1185">Reference proteome</keyword>
<dbReference type="InterPro" id="IPR058245">
    <property type="entry name" value="NreC/VraR/RcsB-like_REC"/>
</dbReference>
<dbReference type="SMART" id="SM00421">
    <property type="entry name" value="HTH_LUXR"/>
    <property type="match status" value="1"/>
</dbReference>
<dbReference type="InterPro" id="IPR000792">
    <property type="entry name" value="Tscrpt_reg_LuxR_C"/>
</dbReference>
<name>A0A410H3X5_9GAMM</name>
<organism evidence="6 7">
    <name type="scientific">Hydrogenovibrio thermophilus</name>
    <dbReference type="NCBI Taxonomy" id="265883"/>
    <lineage>
        <taxon>Bacteria</taxon>
        <taxon>Pseudomonadati</taxon>
        <taxon>Pseudomonadota</taxon>
        <taxon>Gammaproteobacteria</taxon>
        <taxon>Thiotrichales</taxon>
        <taxon>Piscirickettsiaceae</taxon>
        <taxon>Hydrogenovibrio</taxon>
    </lineage>
</organism>
<dbReference type="EMBL" id="CP035033">
    <property type="protein sequence ID" value="QAB15520.1"/>
    <property type="molecule type" value="Genomic_DNA"/>
</dbReference>
<proteinExistence type="predicted"/>
<evidence type="ECO:0000259" key="5">
    <source>
        <dbReference type="PROSITE" id="PS50110"/>
    </source>
</evidence>
<dbReference type="GO" id="GO:0000160">
    <property type="term" value="P:phosphorelay signal transduction system"/>
    <property type="evidence" value="ECO:0007669"/>
    <property type="project" value="InterPro"/>
</dbReference>
<dbReference type="AlphaFoldDB" id="A0A410H3X5"/>
<dbReference type="CDD" id="cd06170">
    <property type="entry name" value="LuxR_C_like"/>
    <property type="match status" value="1"/>
</dbReference>
<dbReference type="PANTHER" id="PTHR43214">
    <property type="entry name" value="TWO-COMPONENT RESPONSE REGULATOR"/>
    <property type="match status" value="1"/>
</dbReference>
<dbReference type="GO" id="GO:0003677">
    <property type="term" value="F:DNA binding"/>
    <property type="evidence" value="ECO:0007669"/>
    <property type="project" value="UniProtKB-KW"/>
</dbReference>
<evidence type="ECO:0000313" key="7">
    <source>
        <dbReference type="Proteomes" id="UP000285478"/>
    </source>
</evidence>
<dbReference type="PROSITE" id="PS50043">
    <property type="entry name" value="HTH_LUXR_2"/>
    <property type="match status" value="1"/>
</dbReference>
<evidence type="ECO:0000259" key="4">
    <source>
        <dbReference type="PROSITE" id="PS50043"/>
    </source>
</evidence>
<protein>
    <submittedName>
        <fullName evidence="6">Response regulator transcription factor</fullName>
    </submittedName>
</protein>
<dbReference type="PROSITE" id="PS50110">
    <property type="entry name" value="RESPONSE_REGULATORY"/>
    <property type="match status" value="1"/>
</dbReference>
<dbReference type="Pfam" id="PF00196">
    <property type="entry name" value="GerE"/>
    <property type="match status" value="1"/>
</dbReference>
<dbReference type="PROSITE" id="PS00622">
    <property type="entry name" value="HTH_LUXR_1"/>
    <property type="match status" value="1"/>
</dbReference>
<keyword evidence="1 3" id="KW-0597">Phosphoprotein</keyword>
<reference evidence="6 7" key="1">
    <citation type="journal article" date="2018" name="Environ. Microbiol.">
        <title>Genomes of ubiquitous marine and hypersaline Hydrogenovibrio, Thiomicrorhabdus and Thiomicrospira spp. encode a diversity of mechanisms to sustain chemolithoautotrophy in heterogeneous environments.</title>
        <authorList>
            <person name="Scott K.M."/>
            <person name="Williams J."/>
            <person name="Porter C.M.B."/>
            <person name="Russel S."/>
            <person name="Harmer T.L."/>
            <person name="Paul J.H."/>
            <person name="Antonen K.M."/>
            <person name="Bridges M.K."/>
            <person name="Camper G.J."/>
            <person name="Campla C.K."/>
            <person name="Casella L.G."/>
            <person name="Chase E."/>
            <person name="Conrad J.W."/>
            <person name="Cruz M.C."/>
            <person name="Dunlap D.S."/>
            <person name="Duran L."/>
            <person name="Fahsbender E.M."/>
            <person name="Goldsmith D.B."/>
            <person name="Keeley R.F."/>
            <person name="Kondoff M.R."/>
            <person name="Kussy B.I."/>
            <person name="Lane M.K."/>
            <person name="Lawler S."/>
            <person name="Leigh B.A."/>
            <person name="Lewis C."/>
            <person name="Lostal L.M."/>
            <person name="Marking D."/>
            <person name="Mancera P.A."/>
            <person name="McClenthan E.C."/>
            <person name="McIntyre E.A."/>
            <person name="Mine J.A."/>
            <person name="Modi S."/>
            <person name="Moore B.D."/>
            <person name="Morgan W.A."/>
            <person name="Nelson K.M."/>
            <person name="Nguyen K.N."/>
            <person name="Ogburn N."/>
            <person name="Parrino D.G."/>
            <person name="Pedapudi A.D."/>
            <person name="Pelham R.P."/>
            <person name="Preece A.M."/>
            <person name="Rampersad E.A."/>
            <person name="Richardson J.C."/>
            <person name="Rodgers C.M."/>
            <person name="Schaffer B.L."/>
            <person name="Sheridan N.E."/>
            <person name="Solone M.R."/>
            <person name="Staley Z.R."/>
            <person name="Tabuchi M."/>
            <person name="Waide R.J."/>
            <person name="Wanjugi P.W."/>
            <person name="Young S."/>
            <person name="Clum A."/>
            <person name="Daum C."/>
            <person name="Huntemann M."/>
            <person name="Ivanova N."/>
            <person name="Kyrpides N."/>
            <person name="Mikhailova N."/>
            <person name="Palaniappan K."/>
            <person name="Pillay M."/>
            <person name="Reddy T.B.K."/>
            <person name="Shapiro N."/>
            <person name="Stamatis D."/>
            <person name="Varghese N."/>
            <person name="Woyke T."/>
            <person name="Boden R."/>
            <person name="Freyermuth S.K."/>
            <person name="Kerfeld C.A."/>
        </authorList>
    </citation>
    <scope>NUCLEOTIDE SEQUENCE [LARGE SCALE GENOMIC DNA]</scope>
    <source>
        <strain evidence="6 7">JR-2</strain>
    </source>
</reference>
<evidence type="ECO:0000256" key="2">
    <source>
        <dbReference type="ARBA" id="ARBA00023125"/>
    </source>
</evidence>